<evidence type="ECO:0000256" key="3">
    <source>
        <dbReference type="SAM" id="SignalP"/>
    </source>
</evidence>
<dbReference type="PROSITE" id="PS00330">
    <property type="entry name" value="HEMOLYSIN_CALCIUM"/>
    <property type="match status" value="1"/>
</dbReference>
<reference evidence="4 5" key="1">
    <citation type="submission" date="2021-01" db="EMBL/GenBank/DDBJ databases">
        <title>Genome seq and assembly of Nocardiodes sp. G10.</title>
        <authorList>
            <person name="Chhetri G."/>
        </authorList>
    </citation>
    <scope>NUCLEOTIDE SEQUENCE [LARGE SCALE GENOMIC DNA]</scope>
    <source>
        <strain evidence="4 5">G10</strain>
    </source>
</reference>
<evidence type="ECO:0000256" key="2">
    <source>
        <dbReference type="ARBA" id="ARBA00022525"/>
    </source>
</evidence>
<feature type="chain" id="PRO_5045834368" description="Calcium-binding protein" evidence="3">
    <location>
        <begin position="23"/>
        <end position="425"/>
    </location>
</feature>
<dbReference type="Proteomes" id="UP000636918">
    <property type="component" value="Unassembled WGS sequence"/>
</dbReference>
<dbReference type="EMBL" id="JAERSG010000005">
    <property type="protein sequence ID" value="MBL0749370.1"/>
    <property type="molecule type" value="Genomic_DNA"/>
</dbReference>
<organism evidence="4 5">
    <name type="scientific">Nocardioides baculatus</name>
    <dbReference type="NCBI Taxonomy" id="2801337"/>
    <lineage>
        <taxon>Bacteria</taxon>
        <taxon>Bacillati</taxon>
        <taxon>Actinomycetota</taxon>
        <taxon>Actinomycetes</taxon>
        <taxon>Propionibacteriales</taxon>
        <taxon>Nocardioidaceae</taxon>
        <taxon>Nocardioides</taxon>
    </lineage>
</organism>
<gene>
    <name evidence="4" type="ORF">JI751_17255</name>
</gene>
<dbReference type="Gene3D" id="2.150.10.10">
    <property type="entry name" value="Serralysin-like metalloprotease, C-terminal"/>
    <property type="match status" value="4"/>
</dbReference>
<sequence length="425" mass="43346">MRSRVTASTLVGLLALAASGYAAPARSAPATCAGVTATIVGTTGDDVLTGTPGDDVIAALDGNDEIDGGSGNDLVCGDAGADLLHGGPGDDRLYGGDNGLVPLFESEPEPSGDTLVPGPGDDLVDVGVNTVIRDDGYNSPDTIDYSASATGVAVDLVSGVATGEGADTVVVAQPPPVSGAVVELLGSGHPDRLLGTEGPDQLVGNGGGDRIEGSGGDDLLMNAWDAYEYDGVRGESYDDVFDGGAGDDLLDSTGGTDLLLGGDGADHVRQEGGRGRLDGGAGRDELEVYLGSGRHRLVGGPGRDEVSLDVLRSGARARGVMDHARERFVVRLSHRRPVRAAILDVERVVMPVNPGTWTYLGTPGDDRVTGAASYTARGRGGDDVLIGSYDDDVLLGGPGRDRVVGGRGDDRCRGEDLTGCEIRLW</sequence>
<comment type="caution">
    <text evidence="4">The sequence shown here is derived from an EMBL/GenBank/DDBJ whole genome shotgun (WGS) entry which is preliminary data.</text>
</comment>
<dbReference type="SUPFAM" id="SSF51120">
    <property type="entry name" value="beta-Roll"/>
    <property type="match status" value="2"/>
</dbReference>
<comment type="subcellular location">
    <subcellularLocation>
        <location evidence="1">Secreted</location>
    </subcellularLocation>
</comment>
<dbReference type="PANTHER" id="PTHR38340:SF1">
    <property type="entry name" value="S-LAYER PROTEIN"/>
    <property type="match status" value="1"/>
</dbReference>
<dbReference type="PANTHER" id="PTHR38340">
    <property type="entry name" value="S-LAYER PROTEIN"/>
    <property type="match status" value="1"/>
</dbReference>
<keyword evidence="5" id="KW-1185">Reference proteome</keyword>
<name>A0ABS1LCF2_9ACTN</name>
<dbReference type="InterPro" id="IPR018511">
    <property type="entry name" value="Hemolysin-typ_Ca-bd_CS"/>
</dbReference>
<accession>A0ABS1LCF2</accession>
<feature type="signal peptide" evidence="3">
    <location>
        <begin position="1"/>
        <end position="22"/>
    </location>
</feature>
<evidence type="ECO:0000256" key="1">
    <source>
        <dbReference type="ARBA" id="ARBA00004613"/>
    </source>
</evidence>
<proteinExistence type="predicted"/>
<dbReference type="PRINTS" id="PR00313">
    <property type="entry name" value="CABNDNGRPT"/>
</dbReference>
<evidence type="ECO:0008006" key="6">
    <source>
        <dbReference type="Google" id="ProtNLM"/>
    </source>
</evidence>
<dbReference type="Pfam" id="PF00353">
    <property type="entry name" value="HemolysinCabind"/>
    <property type="match status" value="5"/>
</dbReference>
<dbReference type="InterPro" id="IPR050557">
    <property type="entry name" value="RTX_toxin/Mannuronan_C5-epim"/>
</dbReference>
<dbReference type="InterPro" id="IPR011049">
    <property type="entry name" value="Serralysin-like_metalloprot_C"/>
</dbReference>
<keyword evidence="2" id="KW-0964">Secreted</keyword>
<keyword evidence="3" id="KW-0732">Signal</keyword>
<evidence type="ECO:0000313" key="5">
    <source>
        <dbReference type="Proteomes" id="UP000636918"/>
    </source>
</evidence>
<protein>
    <recommendedName>
        <fullName evidence="6">Calcium-binding protein</fullName>
    </recommendedName>
</protein>
<dbReference type="InterPro" id="IPR001343">
    <property type="entry name" value="Hemolysn_Ca-bd"/>
</dbReference>
<evidence type="ECO:0000313" key="4">
    <source>
        <dbReference type="EMBL" id="MBL0749370.1"/>
    </source>
</evidence>